<dbReference type="EMBL" id="JAVHJS010000004">
    <property type="protein sequence ID" value="KAK2860749.1"/>
    <property type="molecule type" value="Genomic_DNA"/>
</dbReference>
<dbReference type="Pfam" id="PF07654">
    <property type="entry name" value="C1-set"/>
    <property type="match status" value="2"/>
</dbReference>
<feature type="chain" id="PRO_5041662457" description="Ig-like domain-containing protein" evidence="9">
    <location>
        <begin position="20"/>
        <end position="509"/>
    </location>
</feature>
<evidence type="ECO:0000256" key="4">
    <source>
        <dbReference type="ARBA" id="ARBA00023136"/>
    </source>
</evidence>
<dbReference type="InterPro" id="IPR003597">
    <property type="entry name" value="Ig_C1-set"/>
</dbReference>
<dbReference type="PANTHER" id="PTHR19256">
    <property type="entry name" value="T-CELL RECEPTOR GAMMA CHAIN"/>
    <property type="match status" value="1"/>
</dbReference>
<dbReference type="Proteomes" id="UP001187315">
    <property type="component" value="Unassembled WGS sequence"/>
</dbReference>
<evidence type="ECO:0000256" key="5">
    <source>
        <dbReference type="ARBA" id="ARBA00023170"/>
    </source>
</evidence>
<dbReference type="Pfam" id="PF07686">
    <property type="entry name" value="V-set"/>
    <property type="match status" value="1"/>
</dbReference>
<dbReference type="InterPro" id="IPR013783">
    <property type="entry name" value="Ig-like_fold"/>
</dbReference>
<dbReference type="GO" id="GO:0016020">
    <property type="term" value="C:membrane"/>
    <property type="evidence" value="ECO:0007669"/>
    <property type="project" value="UniProtKB-SubCell"/>
</dbReference>
<feature type="signal peptide" evidence="9">
    <location>
        <begin position="1"/>
        <end position="19"/>
    </location>
</feature>
<dbReference type="SMART" id="SM00409">
    <property type="entry name" value="IG"/>
    <property type="match status" value="1"/>
</dbReference>
<evidence type="ECO:0000313" key="11">
    <source>
        <dbReference type="EMBL" id="KAK2860749.1"/>
    </source>
</evidence>
<dbReference type="SMART" id="SM00407">
    <property type="entry name" value="IGc1"/>
    <property type="match status" value="2"/>
</dbReference>
<keyword evidence="3 8" id="KW-1133">Transmembrane helix</keyword>
<dbReference type="InterPro" id="IPR007110">
    <property type="entry name" value="Ig-like_dom"/>
</dbReference>
<comment type="caution">
    <text evidence="11">The sequence shown here is derived from an EMBL/GenBank/DDBJ whole genome shotgun (WGS) entry which is preliminary data.</text>
</comment>
<feature type="transmembrane region" description="Helical" evidence="8">
    <location>
        <begin position="475"/>
        <end position="500"/>
    </location>
</feature>
<feature type="region of interest" description="Disordered" evidence="7">
    <location>
        <begin position="246"/>
        <end position="271"/>
    </location>
</feature>
<feature type="domain" description="Ig-like" evidence="10">
    <location>
        <begin position="156"/>
        <end position="250"/>
    </location>
</feature>
<evidence type="ECO:0000256" key="8">
    <source>
        <dbReference type="SAM" id="Phobius"/>
    </source>
</evidence>
<proteinExistence type="predicted"/>
<keyword evidence="9" id="KW-0732">Signal</keyword>
<dbReference type="PROSITE" id="PS50835">
    <property type="entry name" value="IG_LIKE"/>
    <property type="match status" value="3"/>
</dbReference>
<gene>
    <name evidence="11" type="ORF">Q7C36_004915</name>
</gene>
<dbReference type="Gene3D" id="2.60.40.10">
    <property type="entry name" value="Immunoglobulins"/>
    <property type="match status" value="3"/>
</dbReference>
<dbReference type="InterPro" id="IPR013106">
    <property type="entry name" value="Ig_V-set"/>
</dbReference>
<dbReference type="SUPFAM" id="SSF48726">
    <property type="entry name" value="Immunoglobulin"/>
    <property type="match status" value="3"/>
</dbReference>
<dbReference type="InterPro" id="IPR051117">
    <property type="entry name" value="TRG_var/const_region"/>
</dbReference>
<name>A0AA88TBN4_TACVA</name>
<dbReference type="SMART" id="SM00406">
    <property type="entry name" value="IGv"/>
    <property type="match status" value="1"/>
</dbReference>
<keyword evidence="4 8" id="KW-0472">Membrane</keyword>
<accession>A0AA88TBN4</accession>
<dbReference type="PANTHER" id="PTHR19256:SF65">
    <property type="entry name" value="T CELL RECEPTOR GAMMA CONSTANT 1-RELATED"/>
    <property type="match status" value="1"/>
</dbReference>
<feature type="transmembrane region" description="Helical" evidence="8">
    <location>
        <begin position="287"/>
        <end position="312"/>
    </location>
</feature>
<sequence length="509" mass="58464">MFIAIYAVFFSLVTEAVLGVTLEQKDLFMTKGEDKTVYISCKVTGLSSDYVHWYQKKDGEALTRILYIKRGSSLVQDPNHPEAKDFSVRIQSDNYELKIASLKKSHSAVYYCASWDYSSDAHEVIFLLLNITLWDYVKVFGSGTRLNVTDIKVKAPQYSVYPVFKSEKYEKSVLLCQARGMFPDLVRFTWQAKDLNGQKVELGDDEILEQTDKDLEVRITSMLIVDKQKAITNYFTCSVQHDSDKHETLSIPRDPGFSKTSSIQKPEEEDEEEEIRNFGSFELSRKLYLFSLTYVILLVKNVFYFCIVSVLLSMRNPAHMEMIQGKLFTKSPFFVTEQNTVSSRKLFGSGTKLYVTDTNTLKDQVKTPQVAVYQVSKLLQNKKRVLLCQAKDMFPDLVRFTWQAEDQSGKKVELKDYEQLEQRDDNPEIRITSMLIVDKDKLRTSTFTCSVQHDSSVEDQSVIVPRGLFELSRSLYLFSLTYVILLVKNILYFCTVSVLLCKTNAAIPS</sequence>
<feature type="domain" description="Ig-like" evidence="10">
    <location>
        <begin position="368"/>
        <end position="465"/>
    </location>
</feature>
<comment type="subcellular location">
    <subcellularLocation>
        <location evidence="1">Membrane</location>
    </subcellularLocation>
</comment>
<evidence type="ECO:0000259" key="10">
    <source>
        <dbReference type="PROSITE" id="PS50835"/>
    </source>
</evidence>
<evidence type="ECO:0000313" key="12">
    <source>
        <dbReference type="Proteomes" id="UP001187315"/>
    </source>
</evidence>
<keyword evidence="2 8" id="KW-0812">Transmembrane</keyword>
<keyword evidence="5" id="KW-0675">Receptor</keyword>
<dbReference type="InterPro" id="IPR003599">
    <property type="entry name" value="Ig_sub"/>
</dbReference>
<feature type="domain" description="Ig-like" evidence="10">
    <location>
        <begin position="15"/>
        <end position="112"/>
    </location>
</feature>
<protein>
    <recommendedName>
        <fullName evidence="10">Ig-like domain-containing protein</fullName>
    </recommendedName>
</protein>
<evidence type="ECO:0000256" key="6">
    <source>
        <dbReference type="ARBA" id="ARBA00023319"/>
    </source>
</evidence>
<evidence type="ECO:0000256" key="3">
    <source>
        <dbReference type="ARBA" id="ARBA00022989"/>
    </source>
</evidence>
<organism evidence="11 12">
    <name type="scientific">Tachysurus vachellii</name>
    <name type="common">Darkbarbel catfish</name>
    <name type="synonym">Pelteobagrus vachellii</name>
    <dbReference type="NCBI Taxonomy" id="175792"/>
    <lineage>
        <taxon>Eukaryota</taxon>
        <taxon>Metazoa</taxon>
        <taxon>Chordata</taxon>
        <taxon>Craniata</taxon>
        <taxon>Vertebrata</taxon>
        <taxon>Euteleostomi</taxon>
        <taxon>Actinopterygii</taxon>
        <taxon>Neopterygii</taxon>
        <taxon>Teleostei</taxon>
        <taxon>Ostariophysi</taxon>
        <taxon>Siluriformes</taxon>
        <taxon>Bagridae</taxon>
        <taxon>Tachysurus</taxon>
    </lineage>
</organism>
<evidence type="ECO:0000256" key="1">
    <source>
        <dbReference type="ARBA" id="ARBA00004370"/>
    </source>
</evidence>
<evidence type="ECO:0000256" key="7">
    <source>
        <dbReference type="SAM" id="MobiDB-lite"/>
    </source>
</evidence>
<evidence type="ECO:0000256" key="2">
    <source>
        <dbReference type="ARBA" id="ARBA00022692"/>
    </source>
</evidence>
<keyword evidence="12" id="KW-1185">Reference proteome</keyword>
<reference evidence="11" key="1">
    <citation type="submission" date="2023-08" db="EMBL/GenBank/DDBJ databases">
        <title>Pelteobagrus vachellii genome.</title>
        <authorList>
            <person name="Liu H."/>
        </authorList>
    </citation>
    <scope>NUCLEOTIDE SEQUENCE</scope>
    <source>
        <strain evidence="11">PRFRI_2022a</strain>
        <tissue evidence="11">Muscle</tissue>
    </source>
</reference>
<evidence type="ECO:0000256" key="9">
    <source>
        <dbReference type="SAM" id="SignalP"/>
    </source>
</evidence>
<dbReference type="InterPro" id="IPR036179">
    <property type="entry name" value="Ig-like_dom_sf"/>
</dbReference>
<dbReference type="AlphaFoldDB" id="A0AA88TBN4"/>
<keyword evidence="6" id="KW-0393">Immunoglobulin domain</keyword>